<dbReference type="PANTHER" id="PTHR47199:SF2">
    <property type="entry name" value="PHOTOSYSTEM II STABILITY_ASSEMBLY FACTOR HCF136, CHLOROPLASTIC"/>
    <property type="match status" value="1"/>
</dbReference>
<dbReference type="AlphaFoldDB" id="A0A9E6ZN44"/>
<protein>
    <submittedName>
        <fullName evidence="1">Oxidoreductase</fullName>
    </submittedName>
</protein>
<name>A0A9E6ZN44_9FLAO</name>
<sequence>MKKIIIFFSLVCCSWLVTSQQGKGFSTVKIDTICVLDGSVRAIGIDKDKKLWFAAENGEIGFYNGEKGIKTKKLAHGPKQPNFRSIAFSGNHTFVLSIGNPALLFKIDDNLRGIDKTVYRENHEKVFYDSMAFWNEKEGIAMGDPTENCLSVIITRDGGETWKKIPCENLPLTEESEAAFAASNTNIALKGDKTWLVTGGGKSRVFFSPDKGLTWQVFNTPIGEGGSHGIYSVDFYDENTGIVFGGNYSKPDENKANKAITFNGGYTWELVADKTQPGYRSCVQYVPNSEGKEIVAIGFKGISYSNDRGRNWKQLSDEGFYTIKFIDNTTAYAAGKGRIAKLTFIN</sequence>
<dbReference type="Proteomes" id="UP000831290">
    <property type="component" value="Chromosome"/>
</dbReference>
<proteinExistence type="predicted"/>
<dbReference type="Gene3D" id="2.130.10.10">
    <property type="entry name" value="YVTN repeat-like/Quinoprotein amine dehydrogenase"/>
    <property type="match status" value="1"/>
</dbReference>
<dbReference type="Pfam" id="PF02012">
    <property type="entry name" value="BNR"/>
    <property type="match status" value="1"/>
</dbReference>
<dbReference type="RefSeq" id="WP_255845534.1">
    <property type="nucleotide sequence ID" value="NZ_CP094358.1"/>
</dbReference>
<keyword evidence="2" id="KW-1185">Reference proteome</keyword>
<organism evidence="1 2">
    <name type="scientific">Abyssalbus ytuae</name>
    <dbReference type="NCBI Taxonomy" id="2926907"/>
    <lineage>
        <taxon>Bacteria</taxon>
        <taxon>Pseudomonadati</taxon>
        <taxon>Bacteroidota</taxon>
        <taxon>Flavobacteriia</taxon>
        <taxon>Flavobacteriales</taxon>
        <taxon>Flavobacteriaceae</taxon>
        <taxon>Abyssalbus</taxon>
    </lineage>
</organism>
<evidence type="ECO:0000313" key="1">
    <source>
        <dbReference type="EMBL" id="UOB18917.1"/>
    </source>
</evidence>
<dbReference type="EMBL" id="CP094358">
    <property type="protein sequence ID" value="UOB18917.1"/>
    <property type="molecule type" value="Genomic_DNA"/>
</dbReference>
<dbReference type="PANTHER" id="PTHR47199">
    <property type="entry name" value="PHOTOSYSTEM II STABILITY/ASSEMBLY FACTOR HCF136, CHLOROPLASTIC"/>
    <property type="match status" value="1"/>
</dbReference>
<dbReference type="SUPFAM" id="SSF110296">
    <property type="entry name" value="Oligoxyloglucan reducing end-specific cellobiohydrolase"/>
    <property type="match status" value="1"/>
</dbReference>
<accession>A0A9E6ZN44</accession>
<reference evidence="1" key="1">
    <citation type="submission" date="2022-03" db="EMBL/GenBank/DDBJ databases">
        <title>Description of Abyssus ytuae gen. nov., sp. nov., a novel member of the family Flavobacteriaceae isolated from the sediment of Mariana Trench.</title>
        <authorList>
            <person name="Zhang J."/>
            <person name="Xu X."/>
        </authorList>
    </citation>
    <scope>NUCLEOTIDE SEQUENCE</scope>
    <source>
        <strain evidence="1">MT3330</strain>
    </source>
</reference>
<evidence type="ECO:0000313" key="2">
    <source>
        <dbReference type="Proteomes" id="UP000831290"/>
    </source>
</evidence>
<dbReference type="InterPro" id="IPR015943">
    <property type="entry name" value="WD40/YVTN_repeat-like_dom_sf"/>
</dbReference>
<dbReference type="CDD" id="cd15482">
    <property type="entry name" value="Sialidase_non-viral"/>
    <property type="match status" value="1"/>
</dbReference>
<gene>
    <name evidence="1" type="ORF">MQE35_06375</name>
</gene>
<dbReference type="InterPro" id="IPR002860">
    <property type="entry name" value="BNR_rpt"/>
</dbReference>
<dbReference type="KEGG" id="fbm:MQE35_06375"/>